<comment type="similarity">
    <text evidence="1">Belongs to the universal ribosomal protein uL16 family.</text>
</comment>
<gene>
    <name evidence="6" type="ORF">GSLYS_00001449001</name>
</gene>
<keyword evidence="3" id="KW-0687">Ribonucleoprotein</keyword>
<dbReference type="Gene3D" id="3.90.1170.10">
    <property type="entry name" value="Ribosomal protein L10e/L16"/>
    <property type="match status" value="1"/>
</dbReference>
<dbReference type="GO" id="GO:0019843">
    <property type="term" value="F:rRNA binding"/>
    <property type="evidence" value="ECO:0007669"/>
    <property type="project" value="InterPro"/>
</dbReference>
<evidence type="ECO:0000256" key="3">
    <source>
        <dbReference type="ARBA" id="ARBA00023274"/>
    </source>
</evidence>
<accession>A0AAV2H3A7</accession>
<dbReference type="SUPFAM" id="SSF54686">
    <property type="entry name" value="Ribosomal protein L16p/L10e"/>
    <property type="match status" value="1"/>
</dbReference>
<dbReference type="AlphaFoldDB" id="A0AAV2H3A7"/>
<dbReference type="InterPro" id="IPR016180">
    <property type="entry name" value="Ribosomal_uL16_dom"/>
</dbReference>
<dbReference type="InterPro" id="IPR036920">
    <property type="entry name" value="Ribosomal_uL16_sf"/>
</dbReference>
<dbReference type="GO" id="GO:0003735">
    <property type="term" value="F:structural constituent of ribosome"/>
    <property type="evidence" value="ECO:0007669"/>
    <property type="project" value="InterPro"/>
</dbReference>
<dbReference type="GO" id="GO:0005762">
    <property type="term" value="C:mitochondrial large ribosomal subunit"/>
    <property type="evidence" value="ECO:0007669"/>
    <property type="project" value="TreeGrafter"/>
</dbReference>
<organism evidence="6 7">
    <name type="scientific">Lymnaea stagnalis</name>
    <name type="common">Great pond snail</name>
    <name type="synonym">Helix stagnalis</name>
    <dbReference type="NCBI Taxonomy" id="6523"/>
    <lineage>
        <taxon>Eukaryota</taxon>
        <taxon>Metazoa</taxon>
        <taxon>Spiralia</taxon>
        <taxon>Lophotrochozoa</taxon>
        <taxon>Mollusca</taxon>
        <taxon>Gastropoda</taxon>
        <taxon>Heterobranchia</taxon>
        <taxon>Euthyneura</taxon>
        <taxon>Panpulmonata</taxon>
        <taxon>Hygrophila</taxon>
        <taxon>Lymnaeoidea</taxon>
        <taxon>Lymnaeidae</taxon>
        <taxon>Lymnaea</taxon>
    </lineage>
</organism>
<name>A0AAV2H3A7_LYMST</name>
<evidence type="ECO:0000256" key="4">
    <source>
        <dbReference type="ARBA" id="ARBA00035302"/>
    </source>
</evidence>
<protein>
    <recommendedName>
        <fullName evidence="4">Large ribosomal subunit protein uL16m</fullName>
    </recommendedName>
    <alternativeName>
        <fullName evidence="5">39S ribosomal protein L16, mitochondrial</fullName>
    </alternativeName>
</protein>
<reference evidence="6 7" key="1">
    <citation type="submission" date="2024-04" db="EMBL/GenBank/DDBJ databases">
        <authorList>
            <consortium name="Genoscope - CEA"/>
            <person name="William W."/>
        </authorList>
    </citation>
    <scope>NUCLEOTIDE SEQUENCE [LARGE SCALE GENOMIC DNA]</scope>
</reference>
<dbReference type="InterPro" id="IPR047873">
    <property type="entry name" value="Ribosomal_uL16"/>
</dbReference>
<proteinExistence type="inferred from homology"/>
<dbReference type="CDD" id="cd01433">
    <property type="entry name" value="Ribosomal_L16_L10e"/>
    <property type="match status" value="1"/>
</dbReference>
<evidence type="ECO:0000313" key="6">
    <source>
        <dbReference type="EMBL" id="CAL1527272.1"/>
    </source>
</evidence>
<dbReference type="PANTHER" id="PTHR12220:SF13">
    <property type="entry name" value="LARGE RIBOSOMAL SUBUNIT PROTEIN UL16M"/>
    <property type="match status" value="1"/>
</dbReference>
<keyword evidence="2" id="KW-0689">Ribosomal protein</keyword>
<dbReference type="EMBL" id="CAXITT010000014">
    <property type="protein sequence ID" value="CAL1527272.1"/>
    <property type="molecule type" value="Genomic_DNA"/>
</dbReference>
<comment type="caution">
    <text evidence="6">The sequence shown here is derived from an EMBL/GenBank/DDBJ whole genome shotgun (WGS) entry which is preliminary data.</text>
</comment>
<dbReference type="GO" id="GO:0032543">
    <property type="term" value="P:mitochondrial translation"/>
    <property type="evidence" value="ECO:0007669"/>
    <property type="project" value="TreeGrafter"/>
</dbReference>
<dbReference type="Pfam" id="PF00252">
    <property type="entry name" value="Ribosomal_L16"/>
    <property type="match status" value="1"/>
</dbReference>
<evidence type="ECO:0000256" key="1">
    <source>
        <dbReference type="ARBA" id="ARBA00008931"/>
    </source>
</evidence>
<dbReference type="Proteomes" id="UP001497497">
    <property type="component" value="Unassembled WGS sequence"/>
</dbReference>
<sequence>MKMNSLMNRTAGEILRKVSFASITKESHCCFSLSSCLSLKLKQPPNYDHVNFPERRRLKIIDKIPPLDPSTRPPKMMKDLHQMRGPELVQNKLLYGDFGLQAVTGGRITQKDTEAIRMIITKQMDDRYMFATWRFNHLWQAVSRKGQGRRMGGGKGSIDHYCLPVKAERIILEMGGRCDFKEVVGVLYAVRKCLSFRTRVVTHESMRKREELEQYTEKHNINPFTFKYCVQNNVLGCSKFLNRYDYMWYGKYL</sequence>
<keyword evidence="7" id="KW-1185">Reference proteome</keyword>
<dbReference type="InterPro" id="IPR000114">
    <property type="entry name" value="Ribosomal_uL16_bact-type"/>
</dbReference>
<evidence type="ECO:0000256" key="2">
    <source>
        <dbReference type="ARBA" id="ARBA00022980"/>
    </source>
</evidence>
<evidence type="ECO:0000256" key="5">
    <source>
        <dbReference type="ARBA" id="ARBA00035440"/>
    </source>
</evidence>
<evidence type="ECO:0000313" key="7">
    <source>
        <dbReference type="Proteomes" id="UP001497497"/>
    </source>
</evidence>
<dbReference type="PANTHER" id="PTHR12220">
    <property type="entry name" value="50S/60S RIBOSOMAL PROTEIN L16"/>
    <property type="match status" value="1"/>
</dbReference>